<dbReference type="Proteomes" id="UP001652626">
    <property type="component" value="Chromosome 17"/>
</dbReference>
<dbReference type="InterPro" id="IPR050230">
    <property type="entry name" value="CALM/Myosin/TropC-like"/>
</dbReference>
<dbReference type="OrthoDB" id="5975176at2759"/>
<dbReference type="GO" id="GO:0016460">
    <property type="term" value="C:myosin II complex"/>
    <property type="evidence" value="ECO:0007669"/>
    <property type="project" value="TreeGrafter"/>
</dbReference>
<evidence type="ECO:0000256" key="1">
    <source>
        <dbReference type="ARBA" id="ARBA00022737"/>
    </source>
</evidence>
<dbReference type="OMA" id="MKANIVD"/>
<proteinExistence type="predicted"/>
<dbReference type="AlphaFoldDB" id="A0A8B8IFD4"/>
<dbReference type="GO" id="GO:0005509">
    <property type="term" value="F:calcium ion binding"/>
    <property type="evidence" value="ECO:0007669"/>
    <property type="project" value="InterPro"/>
</dbReference>
<evidence type="ECO:0000313" key="5">
    <source>
        <dbReference type="RefSeq" id="XP_026495773.2"/>
    </source>
</evidence>
<evidence type="ECO:0000313" key="4">
    <source>
        <dbReference type="Proteomes" id="UP001652626"/>
    </source>
</evidence>
<feature type="region of interest" description="Disordered" evidence="2">
    <location>
        <begin position="191"/>
        <end position="225"/>
    </location>
</feature>
<dbReference type="InterPro" id="IPR002048">
    <property type="entry name" value="EF_hand_dom"/>
</dbReference>
<gene>
    <name evidence="5" type="primary">LOC113400433</name>
</gene>
<feature type="domain" description="EF-hand" evidence="3">
    <location>
        <begin position="111"/>
        <end position="170"/>
    </location>
</feature>
<dbReference type="SUPFAM" id="SSF47473">
    <property type="entry name" value="EF-hand"/>
    <property type="match status" value="1"/>
</dbReference>
<dbReference type="GeneID" id="113400433"/>
<name>A0A8B8IFD4_VANTA</name>
<dbReference type="PANTHER" id="PTHR23048">
    <property type="entry name" value="MYOSIN LIGHT CHAIN 1, 3"/>
    <property type="match status" value="1"/>
</dbReference>
<dbReference type="Gene3D" id="1.10.238.10">
    <property type="entry name" value="EF-hand"/>
    <property type="match status" value="1"/>
</dbReference>
<sequence>MAVFDVFNPLQNVTPRFIEEQLSEIIEWFDENSKPLLIIDNGEPINVITVEKIKDFLDLKKFHRRDFHYPSYAEIMNEVEKLKAGIIRMITKDQFIYMLDKWILMPDIKHELKLAFKVFDTEKRNFLETDDIKVIVTTHADVYSEAETRELLRDANVRGDGNVFYEDFVESLFNVAPELYQLEAQYLYQNPHEDPSVLPEPEETAPTPIATEGESNMPVKDQKES</sequence>
<keyword evidence="4" id="KW-1185">Reference proteome</keyword>
<protein>
    <submittedName>
        <fullName evidence="5">Calglandulin-like</fullName>
    </submittedName>
</protein>
<keyword evidence="1" id="KW-0677">Repeat</keyword>
<evidence type="ECO:0000256" key="2">
    <source>
        <dbReference type="SAM" id="MobiDB-lite"/>
    </source>
</evidence>
<dbReference type="PANTHER" id="PTHR23048:SF0">
    <property type="entry name" value="CALMODULIN LIKE 3"/>
    <property type="match status" value="1"/>
</dbReference>
<organism evidence="4 5">
    <name type="scientific">Vanessa tameamea</name>
    <name type="common">Kamehameha butterfly</name>
    <dbReference type="NCBI Taxonomy" id="334116"/>
    <lineage>
        <taxon>Eukaryota</taxon>
        <taxon>Metazoa</taxon>
        <taxon>Ecdysozoa</taxon>
        <taxon>Arthropoda</taxon>
        <taxon>Hexapoda</taxon>
        <taxon>Insecta</taxon>
        <taxon>Pterygota</taxon>
        <taxon>Neoptera</taxon>
        <taxon>Endopterygota</taxon>
        <taxon>Lepidoptera</taxon>
        <taxon>Glossata</taxon>
        <taxon>Ditrysia</taxon>
        <taxon>Papilionoidea</taxon>
        <taxon>Nymphalidae</taxon>
        <taxon>Nymphalinae</taxon>
        <taxon>Vanessa</taxon>
    </lineage>
</organism>
<accession>A0A8B8IFD4</accession>
<evidence type="ECO:0000259" key="3">
    <source>
        <dbReference type="Pfam" id="PF13499"/>
    </source>
</evidence>
<dbReference type="RefSeq" id="XP_026495773.2">
    <property type="nucleotide sequence ID" value="XM_026639988.2"/>
</dbReference>
<dbReference type="InterPro" id="IPR011992">
    <property type="entry name" value="EF-hand-dom_pair"/>
</dbReference>
<dbReference type="Pfam" id="PF13499">
    <property type="entry name" value="EF-hand_7"/>
    <property type="match status" value="1"/>
</dbReference>
<reference evidence="5" key="1">
    <citation type="submission" date="2025-08" db="UniProtKB">
        <authorList>
            <consortium name="RefSeq"/>
        </authorList>
    </citation>
    <scope>IDENTIFICATION</scope>
    <source>
        <tissue evidence="5">Whole body</tissue>
    </source>
</reference>